<feature type="non-terminal residue" evidence="3">
    <location>
        <position position="1"/>
    </location>
</feature>
<feature type="coiled-coil region" evidence="1">
    <location>
        <begin position="552"/>
        <end position="579"/>
    </location>
</feature>
<name>A0A9N9E962_9GLOM</name>
<dbReference type="EMBL" id="CAJVPL010006613">
    <property type="protein sequence ID" value="CAG8665213.1"/>
    <property type="molecule type" value="Genomic_DNA"/>
</dbReference>
<feature type="region of interest" description="Disordered" evidence="2">
    <location>
        <begin position="1"/>
        <end position="32"/>
    </location>
</feature>
<protein>
    <submittedName>
        <fullName evidence="3">2505_t:CDS:1</fullName>
    </submittedName>
</protein>
<reference evidence="3" key="1">
    <citation type="submission" date="2021-06" db="EMBL/GenBank/DDBJ databases">
        <authorList>
            <person name="Kallberg Y."/>
            <person name="Tangrot J."/>
            <person name="Rosling A."/>
        </authorList>
    </citation>
    <scope>NUCLEOTIDE SEQUENCE</scope>
    <source>
        <strain evidence="3">MT106</strain>
    </source>
</reference>
<dbReference type="Proteomes" id="UP000789831">
    <property type="component" value="Unassembled WGS sequence"/>
</dbReference>
<evidence type="ECO:0000256" key="2">
    <source>
        <dbReference type="SAM" id="MobiDB-lite"/>
    </source>
</evidence>
<dbReference type="AlphaFoldDB" id="A0A9N9E962"/>
<keyword evidence="4" id="KW-1185">Reference proteome</keyword>
<evidence type="ECO:0000313" key="4">
    <source>
        <dbReference type="Proteomes" id="UP000789831"/>
    </source>
</evidence>
<gene>
    <name evidence="3" type="ORF">AGERDE_LOCUS12006</name>
</gene>
<comment type="caution">
    <text evidence="3">The sequence shown here is derived from an EMBL/GenBank/DDBJ whole genome shotgun (WGS) entry which is preliminary data.</text>
</comment>
<sequence>MKENIQEEKQKSQEASKTDQEKSSAEKEQKKQEEYTTKLYPAFCQAVGAVIKNLVNLPVEEPARRAAINEVVAKIGEFLNKANDDAVFGEKINPYLENNRLLFQLHEIATQKLAQLVNEEVAITPLTHTVRKDLIVNKITEQLEEFGLEISDLPLHKYKDFINKLDELVAGSETSTTDFIHLEKEISDYITEYGKNQTRQRAKELAEIKAKIQTASEKLGVSLDWLASAEFKNTIYLPNLIMVSELLTSLIMPPQDDYHNDLGTFSQYNINKLTTFLNYYQEAQSLLGPLRQERDDAVRKAQGVDIQNQKAVKAYNSLLESAQLSKRPTGTPIHRDPYFLATREGEIDAAEKLLGYDKKLADLADLLVEKNERKTKVESEAERARLEADREKMEVVADRIAKEAIAPADMETLISQNHNLTKELEDLKGYNQRLKAEVNKLSQDETTHQDYKLVDLPTLLAGETAELQAAEANLQKVLDAVAHEVAELSDKSDLEDKVQEQKSVALTKVDQQNQALETLLYENFKLTPLNESIKLSSFITWLRNDYGDNVEDRERKLELEKLKEKLANYTAELEKRVVAANEREAIPGWKKKLGELRFNHLEKLIAGEKELEQLRFIDSSAKRLAEIRKVFPKLVKDSIITEGQQAKAIREVDQDFLSLL</sequence>
<feature type="coiled-coil region" evidence="1">
    <location>
        <begin position="360"/>
        <end position="480"/>
    </location>
</feature>
<evidence type="ECO:0000313" key="3">
    <source>
        <dbReference type="EMBL" id="CAG8665213.1"/>
    </source>
</evidence>
<evidence type="ECO:0000256" key="1">
    <source>
        <dbReference type="SAM" id="Coils"/>
    </source>
</evidence>
<keyword evidence="1" id="KW-0175">Coiled coil</keyword>
<accession>A0A9N9E962</accession>
<organism evidence="3 4">
    <name type="scientific">Ambispora gerdemannii</name>
    <dbReference type="NCBI Taxonomy" id="144530"/>
    <lineage>
        <taxon>Eukaryota</taxon>
        <taxon>Fungi</taxon>
        <taxon>Fungi incertae sedis</taxon>
        <taxon>Mucoromycota</taxon>
        <taxon>Glomeromycotina</taxon>
        <taxon>Glomeromycetes</taxon>
        <taxon>Archaeosporales</taxon>
        <taxon>Ambisporaceae</taxon>
        <taxon>Ambispora</taxon>
    </lineage>
</organism>
<proteinExistence type="predicted"/>